<dbReference type="GO" id="GO:0006629">
    <property type="term" value="P:lipid metabolic process"/>
    <property type="evidence" value="ECO:0007669"/>
    <property type="project" value="UniProtKB-KW"/>
</dbReference>
<evidence type="ECO:0000256" key="1">
    <source>
        <dbReference type="ARBA" id="ARBA00004370"/>
    </source>
</evidence>
<dbReference type="RefSeq" id="WP_067756701.1">
    <property type="nucleotide sequence ID" value="NZ_LT907988.1"/>
</dbReference>
<gene>
    <name evidence="9" type="ORF">ODI_00749</name>
    <name evidence="10" type="ORF">ODI_R0663</name>
</gene>
<evidence type="ECO:0000256" key="4">
    <source>
        <dbReference type="ARBA" id="ARBA00022989"/>
    </source>
</evidence>
<comment type="subcellular location">
    <subcellularLocation>
        <location evidence="1">Membrane</location>
    </subcellularLocation>
</comment>
<organism evidence="9 11">
    <name type="scientific">Orrella dioscoreae</name>
    <dbReference type="NCBI Taxonomy" id="1851544"/>
    <lineage>
        <taxon>Bacteria</taxon>
        <taxon>Pseudomonadati</taxon>
        <taxon>Pseudomonadota</taxon>
        <taxon>Betaproteobacteria</taxon>
        <taxon>Burkholderiales</taxon>
        <taxon>Alcaligenaceae</taxon>
        <taxon>Orrella</taxon>
    </lineage>
</organism>
<evidence type="ECO:0000256" key="7">
    <source>
        <dbReference type="ARBA" id="ARBA00023315"/>
    </source>
</evidence>
<accession>A0A1C3K594</accession>
<keyword evidence="11" id="KW-1185">Reference proteome</keyword>
<sequence length="259" mass="28601">MSLLRYVLRLTIALALVLLGLLIIATAFPFMSVRAKAIANRKWSRTLMAACGVKILVRGEPVLQAPVLWVANHVSWLDIYVLNSVRATAFVAKAEIRKWPIIGWLVAGAGTVFIERGQRHAVHAVSEAMRLRFDRGEAVGLFPEGTTSPGYDVRPFHPSLFEPARHLDVAIQPVALCFMHEGRRSDFAAFVGEESLMGNAWRVLRSRSVVIEAVFLPPLVRQNDAGEVCTRVALATRAHAMVRDEVRRGVDETMDPAAG</sequence>
<keyword evidence="5" id="KW-0443">Lipid metabolism</keyword>
<dbReference type="SMART" id="SM00563">
    <property type="entry name" value="PlsC"/>
    <property type="match status" value="1"/>
</dbReference>
<evidence type="ECO:0000256" key="2">
    <source>
        <dbReference type="ARBA" id="ARBA00022679"/>
    </source>
</evidence>
<protein>
    <submittedName>
        <fullName evidence="9">1-acyl-sn-glycerol-3-phosphate acyltransferase</fullName>
        <ecNumber evidence="9">2.3.1.51</ecNumber>
    </submittedName>
</protein>
<dbReference type="PANTHER" id="PTHR23063:SF52">
    <property type="entry name" value="LYSOPHOSPHATIDYLCHOLINE ACYLTRANSFERASE"/>
    <property type="match status" value="1"/>
</dbReference>
<dbReference type="Proteomes" id="UP000078558">
    <property type="component" value="Chromosome I"/>
</dbReference>
<dbReference type="EMBL" id="FLRC01000034">
    <property type="protein sequence ID" value="SBT26614.1"/>
    <property type="molecule type" value="Genomic_DNA"/>
</dbReference>
<proteinExistence type="predicted"/>
<dbReference type="Pfam" id="PF01553">
    <property type="entry name" value="Acyltransferase"/>
    <property type="match status" value="1"/>
</dbReference>
<evidence type="ECO:0000259" key="8">
    <source>
        <dbReference type="SMART" id="SM00563"/>
    </source>
</evidence>
<feature type="domain" description="Phospholipid/glycerol acyltransferase" evidence="8">
    <location>
        <begin position="67"/>
        <end position="179"/>
    </location>
</feature>
<dbReference type="EC" id="2.3.1.51" evidence="9"/>
<keyword evidence="4" id="KW-1133">Transmembrane helix</keyword>
<keyword evidence="7 9" id="KW-0012">Acyltransferase</keyword>
<dbReference type="EMBL" id="LT907988">
    <property type="protein sequence ID" value="SOE47136.1"/>
    <property type="molecule type" value="Genomic_DNA"/>
</dbReference>
<evidence type="ECO:0000256" key="3">
    <source>
        <dbReference type="ARBA" id="ARBA00022692"/>
    </source>
</evidence>
<evidence type="ECO:0000313" key="10">
    <source>
        <dbReference type="EMBL" id="SOE47136.1"/>
    </source>
</evidence>
<reference evidence="9 11" key="1">
    <citation type="submission" date="2016-06" db="EMBL/GenBank/DDBJ databases">
        <authorList>
            <person name="Kjaerup R.B."/>
            <person name="Dalgaard T.S."/>
            <person name="Juul-Madsen H.R."/>
        </authorList>
    </citation>
    <scope>NUCLEOTIDE SEQUENCE [LARGE SCALE GENOMIC DNA]</scope>
    <source>
        <strain evidence="9">Orrdi1</strain>
    </source>
</reference>
<dbReference type="STRING" id="1851544.ODI_00749"/>
<dbReference type="CDD" id="cd07989">
    <property type="entry name" value="LPLAT_AGPAT-like"/>
    <property type="match status" value="1"/>
</dbReference>
<keyword evidence="2 9" id="KW-0808">Transferase</keyword>
<keyword evidence="3" id="KW-0812">Transmembrane</keyword>
<dbReference type="GO" id="GO:0003841">
    <property type="term" value="F:1-acylglycerol-3-phosphate O-acyltransferase activity"/>
    <property type="evidence" value="ECO:0007669"/>
    <property type="project" value="UniProtKB-EC"/>
</dbReference>
<name>A0A1C3K594_9BURK</name>
<reference evidence="10 11" key="2">
    <citation type="submission" date="2017-08" db="EMBL/GenBank/DDBJ databases">
        <authorList>
            <person name="de Groot N.N."/>
        </authorList>
    </citation>
    <scope>NUCLEOTIDE SEQUENCE [LARGE SCALE GENOMIC DNA]</scope>
    <source>
        <strain evidence="10">Orrdi1</strain>
    </source>
</reference>
<evidence type="ECO:0000313" key="9">
    <source>
        <dbReference type="EMBL" id="SBT26614.1"/>
    </source>
</evidence>
<keyword evidence="6" id="KW-0472">Membrane</keyword>
<dbReference type="GO" id="GO:0016020">
    <property type="term" value="C:membrane"/>
    <property type="evidence" value="ECO:0007669"/>
    <property type="project" value="UniProtKB-SubCell"/>
</dbReference>
<evidence type="ECO:0000256" key="6">
    <source>
        <dbReference type="ARBA" id="ARBA00023136"/>
    </source>
</evidence>
<dbReference type="KEGG" id="odi:ODI_R0663"/>
<dbReference type="SUPFAM" id="SSF69593">
    <property type="entry name" value="Glycerol-3-phosphate (1)-acyltransferase"/>
    <property type="match status" value="1"/>
</dbReference>
<dbReference type="InterPro" id="IPR002123">
    <property type="entry name" value="Plipid/glycerol_acylTrfase"/>
</dbReference>
<evidence type="ECO:0000256" key="5">
    <source>
        <dbReference type="ARBA" id="ARBA00023098"/>
    </source>
</evidence>
<dbReference type="AlphaFoldDB" id="A0A1C3K594"/>
<dbReference type="OrthoDB" id="9806880at2"/>
<evidence type="ECO:0000313" key="11">
    <source>
        <dbReference type="Proteomes" id="UP000078558"/>
    </source>
</evidence>
<dbReference type="PANTHER" id="PTHR23063">
    <property type="entry name" value="PHOSPHOLIPID ACYLTRANSFERASE"/>
    <property type="match status" value="1"/>
</dbReference>